<reference evidence="1 2" key="1">
    <citation type="journal article" date="2002" name="Genome Res.">
        <title>A complete sequence of the T. tengcongensis genome.</title>
        <authorList>
            <person name="Bao Q."/>
            <person name="Tian Y."/>
            <person name="Li W."/>
            <person name="Xu Z."/>
            <person name="Xuan Z."/>
            <person name="Hu S."/>
            <person name="Dong W."/>
            <person name="Yang J."/>
            <person name="Chen Y."/>
            <person name="Xue Y."/>
            <person name="Xu Y."/>
            <person name="Lai X."/>
            <person name="Huang L."/>
            <person name="Dong X."/>
            <person name="Ma Y."/>
            <person name="Ling L."/>
            <person name="Tan H."/>
            <person name="Chen R."/>
            <person name="Wang J."/>
            <person name="Yu J."/>
            <person name="Yang H."/>
        </authorList>
    </citation>
    <scope>NUCLEOTIDE SEQUENCE [LARGE SCALE GENOMIC DNA]</scope>
    <source>
        <strain evidence="2">DSM 15242 / JCM 11007 / NBRC 100824 / MB4</strain>
    </source>
</reference>
<dbReference type="AlphaFoldDB" id="Q8RAT2"/>
<organism evidence="1 2">
    <name type="scientific">Caldanaerobacter subterraneus subsp. tengcongensis (strain DSM 15242 / JCM 11007 / NBRC 100824 / MB4)</name>
    <name type="common">Thermoanaerobacter tengcongensis</name>
    <dbReference type="NCBI Taxonomy" id="273068"/>
    <lineage>
        <taxon>Bacteria</taxon>
        <taxon>Bacillati</taxon>
        <taxon>Bacillota</taxon>
        <taxon>Clostridia</taxon>
        <taxon>Thermoanaerobacterales</taxon>
        <taxon>Thermoanaerobacteraceae</taxon>
        <taxon>Caldanaerobacter</taxon>
    </lineage>
</organism>
<accession>Q8RAT2</accession>
<name>Q8RAT2_CALS4</name>
<evidence type="ECO:0000313" key="2">
    <source>
        <dbReference type="Proteomes" id="UP000000555"/>
    </source>
</evidence>
<gene>
    <name evidence="1" type="ordered locus">TTE1119</name>
</gene>
<dbReference type="Proteomes" id="UP000000555">
    <property type="component" value="Chromosome"/>
</dbReference>
<dbReference type="EMBL" id="AE008691">
    <property type="protein sequence ID" value="AAM24354.1"/>
    <property type="molecule type" value="Genomic_DNA"/>
</dbReference>
<sequence length="129" mass="14972">MPLSISFKTLKISKKSTFLTSNSGSLGFFVETLSLFCPSLLAKFILKTFIQIFLASESTYNLKFSNFTKNILVSIFREITSSSFLVSSLILRGEKYIKKLKNKKLKNRERKHKIFHYFTSIHFDFPLPK</sequence>
<dbReference type="HOGENOM" id="CLU_1944741_0_0_9"/>
<protein>
    <submittedName>
        <fullName evidence="1">Uncharacterized protein</fullName>
    </submittedName>
</protein>
<proteinExistence type="predicted"/>
<keyword evidence="2" id="KW-1185">Reference proteome</keyword>
<dbReference type="KEGG" id="tte:TTE1119"/>
<evidence type="ECO:0000313" key="1">
    <source>
        <dbReference type="EMBL" id="AAM24354.1"/>
    </source>
</evidence>